<dbReference type="PANTHER" id="PTHR30627">
    <property type="entry name" value="PEPTIDOGLYCAN D,D-TRANSPEPTIDASE"/>
    <property type="match status" value="1"/>
</dbReference>
<dbReference type="AlphaFoldDB" id="A0A271IY92"/>
<dbReference type="InterPro" id="IPR036138">
    <property type="entry name" value="PBP_dimer_sf"/>
</dbReference>
<reference evidence="11 12" key="1">
    <citation type="submission" date="2016-11" db="EMBL/GenBank/DDBJ databases">
        <title>Study of marine rhodopsin-containing bacteria.</title>
        <authorList>
            <person name="Yoshizawa S."/>
            <person name="Kumagai Y."/>
            <person name="Kogure K."/>
        </authorList>
    </citation>
    <scope>NUCLEOTIDE SEQUENCE [LARGE SCALE GENOMIC DNA]</scope>
    <source>
        <strain evidence="11 12">SAORIC-28</strain>
    </source>
</reference>
<comment type="subcellular location">
    <subcellularLocation>
        <location evidence="1">Membrane</location>
    </subcellularLocation>
</comment>
<keyword evidence="4" id="KW-0121">Carboxypeptidase</keyword>
<dbReference type="InterPro" id="IPR012338">
    <property type="entry name" value="Beta-lactam/transpept-like"/>
</dbReference>
<keyword evidence="8 9" id="KW-0046">Antibiotic resistance</keyword>
<dbReference type="InterPro" id="IPR005543">
    <property type="entry name" value="PASTA_dom"/>
</dbReference>
<accession>A0A271IY92</accession>
<dbReference type="EMBL" id="MQWD01000001">
    <property type="protein sequence ID" value="PAP75489.1"/>
    <property type="molecule type" value="Genomic_DNA"/>
</dbReference>
<dbReference type="GO" id="GO:0005886">
    <property type="term" value="C:plasma membrane"/>
    <property type="evidence" value="ECO:0007669"/>
    <property type="project" value="TreeGrafter"/>
</dbReference>
<evidence type="ECO:0000256" key="5">
    <source>
        <dbReference type="ARBA" id="ARBA00022729"/>
    </source>
</evidence>
<dbReference type="GO" id="GO:0004180">
    <property type="term" value="F:carboxypeptidase activity"/>
    <property type="evidence" value="ECO:0007669"/>
    <property type="project" value="UniProtKB-KW"/>
</dbReference>
<evidence type="ECO:0000313" key="12">
    <source>
        <dbReference type="Proteomes" id="UP000216339"/>
    </source>
</evidence>
<dbReference type="PROSITE" id="PS00337">
    <property type="entry name" value="BETA_LACTAMASE_D"/>
    <property type="match status" value="1"/>
</dbReference>
<comment type="catalytic activity">
    <reaction evidence="9">
        <text>a beta-lactam + H2O = a substituted beta-amino acid</text>
        <dbReference type="Rhea" id="RHEA:20401"/>
        <dbReference type="ChEBI" id="CHEBI:15377"/>
        <dbReference type="ChEBI" id="CHEBI:35627"/>
        <dbReference type="ChEBI" id="CHEBI:140347"/>
        <dbReference type="EC" id="3.5.2.6"/>
    </reaction>
</comment>
<dbReference type="GO" id="GO:0046677">
    <property type="term" value="P:response to antibiotic"/>
    <property type="evidence" value="ECO:0007669"/>
    <property type="project" value="UniProtKB-UniRule"/>
</dbReference>
<name>A0A271IY92_9BACT</name>
<dbReference type="PROSITE" id="PS51178">
    <property type="entry name" value="PASTA"/>
    <property type="match status" value="1"/>
</dbReference>
<evidence type="ECO:0000256" key="8">
    <source>
        <dbReference type="ARBA" id="ARBA00023251"/>
    </source>
</evidence>
<comment type="caution">
    <text evidence="11">The sequence shown here is derived from an EMBL/GenBank/DDBJ whole genome shotgun (WGS) entry which is preliminary data.</text>
</comment>
<evidence type="ECO:0000256" key="4">
    <source>
        <dbReference type="ARBA" id="ARBA00022645"/>
    </source>
</evidence>
<dbReference type="Gene3D" id="3.90.1310.10">
    <property type="entry name" value="Penicillin-binding protein 2a (Domain 2)"/>
    <property type="match status" value="1"/>
</dbReference>
<evidence type="ECO:0000256" key="2">
    <source>
        <dbReference type="ARBA" id="ARBA00007898"/>
    </source>
</evidence>
<dbReference type="GO" id="GO:0008658">
    <property type="term" value="F:penicillin binding"/>
    <property type="evidence" value="ECO:0007669"/>
    <property type="project" value="InterPro"/>
</dbReference>
<evidence type="ECO:0000256" key="3">
    <source>
        <dbReference type="ARBA" id="ARBA00012865"/>
    </source>
</evidence>
<dbReference type="SUPFAM" id="SSF56601">
    <property type="entry name" value="beta-lactamase/transpeptidase-like"/>
    <property type="match status" value="1"/>
</dbReference>
<protein>
    <recommendedName>
        <fullName evidence="3 9">Beta-lactamase</fullName>
        <ecNumber evidence="3 9">3.5.2.6</ecNumber>
    </recommendedName>
</protein>
<dbReference type="GO" id="GO:0071555">
    <property type="term" value="P:cell wall organization"/>
    <property type="evidence" value="ECO:0007669"/>
    <property type="project" value="TreeGrafter"/>
</dbReference>
<keyword evidence="12" id="KW-1185">Reference proteome</keyword>
<sequence length="688" mass="73743">MLTRLYGVFVVLLALPVLVAAQLVRIHLADGDELRAQGERQSESVIELAAQRGAILDRRGRALVVNTARFEVAADPTVAGFEERADELYALLGELTGRGTSHFRQRVANRSSRQYVVLVRDLDEASKEALDAGGFRGLIVQGSYQRRYNYGARAAHVLGHVTRDLRGVAGLEMTLDEALQGAPGRQAVQRDRRGHVRAVVGGTRVEPRQGDNVVLTIDLVRQAILEEELARGVEAAGAAWGTAVALDPKTGAILAMANVPTYDPNRAGAYSDAARRNHAVVDRIEPGSTFKLVTAIAAVESGAVAPEDVFDTGAGWHVFHGRTVQDAHAYGRITFAQAIAKSSNIAMALAAQRIGPGPLYEAARDLGFGQPTFVDLPGEVAGSLRKPEDWSGATLTSMSRGYGVEVTPLQLAVAYSAFANGGLLVRPFIVAERRDPATGRVVWQAPQDSVRRAFRAETAERLMPHFEAVVSEDGTAERAAVEGLRIAGKTGTAQRAVGGGYSRTYRASFVGMFPVEDPEVVLAIVLDRPTNGYGGGTVAAPIFGATARRWIGTFPTIAERVAPSGMIAARTGALVPDIDGLPATLAAQRARAEGLRVRYDEDLPWRTVSARVETDSLDLRDPLRLDASDEVAEGRMPDLRGRSVREAVAWLRSLGVDARVRGHGVVRRQSVAPARPLPATVALTASRR</sequence>
<dbReference type="InterPro" id="IPR002137">
    <property type="entry name" value="Beta-lactam_class-D_AS"/>
</dbReference>
<dbReference type="InterPro" id="IPR050515">
    <property type="entry name" value="Beta-lactam/transpept"/>
</dbReference>
<dbReference type="Proteomes" id="UP000216339">
    <property type="component" value="Unassembled WGS sequence"/>
</dbReference>
<dbReference type="Gene3D" id="3.40.710.10">
    <property type="entry name" value="DD-peptidase/beta-lactamase superfamily"/>
    <property type="match status" value="1"/>
</dbReference>
<keyword evidence="6 9" id="KW-0378">Hydrolase</keyword>
<evidence type="ECO:0000256" key="9">
    <source>
        <dbReference type="RuleBase" id="RU361140"/>
    </source>
</evidence>
<organism evidence="11 12">
    <name type="scientific">Rubrivirga marina</name>
    <dbReference type="NCBI Taxonomy" id="1196024"/>
    <lineage>
        <taxon>Bacteria</taxon>
        <taxon>Pseudomonadati</taxon>
        <taxon>Rhodothermota</taxon>
        <taxon>Rhodothermia</taxon>
        <taxon>Rhodothermales</taxon>
        <taxon>Rubricoccaceae</taxon>
        <taxon>Rubrivirga</taxon>
    </lineage>
</organism>
<dbReference type="Pfam" id="PF00905">
    <property type="entry name" value="Transpeptidase"/>
    <property type="match status" value="1"/>
</dbReference>
<gene>
    <name evidence="11" type="ORF">BSZ37_03020</name>
</gene>
<dbReference type="PANTHER" id="PTHR30627:SF1">
    <property type="entry name" value="PEPTIDOGLYCAN D,D-TRANSPEPTIDASE FTSI"/>
    <property type="match status" value="1"/>
</dbReference>
<dbReference type="SUPFAM" id="SSF54184">
    <property type="entry name" value="Penicillin-binding protein 2x (pbp-2x), c-terminal domain"/>
    <property type="match status" value="1"/>
</dbReference>
<dbReference type="Pfam" id="PF03717">
    <property type="entry name" value="PBP_dimer"/>
    <property type="match status" value="1"/>
</dbReference>
<dbReference type="SUPFAM" id="SSF56519">
    <property type="entry name" value="Penicillin binding protein dimerisation domain"/>
    <property type="match status" value="1"/>
</dbReference>
<evidence type="ECO:0000259" key="10">
    <source>
        <dbReference type="PROSITE" id="PS51178"/>
    </source>
</evidence>
<dbReference type="Pfam" id="PF03793">
    <property type="entry name" value="PASTA"/>
    <property type="match status" value="1"/>
</dbReference>
<dbReference type="Gene3D" id="3.30.450.330">
    <property type="match status" value="1"/>
</dbReference>
<comment type="similarity">
    <text evidence="2 9">Belongs to the class-D beta-lactamase family.</text>
</comment>
<dbReference type="EC" id="3.5.2.6" evidence="3 9"/>
<evidence type="ECO:0000256" key="7">
    <source>
        <dbReference type="ARBA" id="ARBA00023136"/>
    </source>
</evidence>
<dbReference type="InterPro" id="IPR005311">
    <property type="entry name" value="PBP_dimer"/>
</dbReference>
<keyword evidence="4" id="KW-0645">Protease</keyword>
<dbReference type="GO" id="GO:0008800">
    <property type="term" value="F:beta-lactamase activity"/>
    <property type="evidence" value="ECO:0007669"/>
    <property type="project" value="UniProtKB-UniRule"/>
</dbReference>
<dbReference type="GO" id="GO:0017001">
    <property type="term" value="P:antibiotic catabolic process"/>
    <property type="evidence" value="ECO:0007669"/>
    <property type="project" value="InterPro"/>
</dbReference>
<evidence type="ECO:0000256" key="6">
    <source>
        <dbReference type="ARBA" id="ARBA00022801"/>
    </source>
</evidence>
<keyword evidence="7" id="KW-0472">Membrane</keyword>
<dbReference type="SMART" id="SM00740">
    <property type="entry name" value="PASTA"/>
    <property type="match status" value="1"/>
</dbReference>
<keyword evidence="5" id="KW-0732">Signal</keyword>
<feature type="domain" description="PASTA" evidence="10">
    <location>
        <begin position="630"/>
        <end position="687"/>
    </location>
</feature>
<dbReference type="InterPro" id="IPR001460">
    <property type="entry name" value="PCN-bd_Tpept"/>
</dbReference>
<evidence type="ECO:0000313" key="11">
    <source>
        <dbReference type="EMBL" id="PAP75489.1"/>
    </source>
</evidence>
<evidence type="ECO:0000256" key="1">
    <source>
        <dbReference type="ARBA" id="ARBA00004370"/>
    </source>
</evidence>
<proteinExistence type="inferred from homology"/>